<dbReference type="InterPro" id="IPR014078">
    <property type="entry name" value="Nudix_YtkD"/>
</dbReference>
<dbReference type="CDD" id="cd04665">
    <property type="entry name" value="NUDIX_RppH"/>
    <property type="match status" value="1"/>
</dbReference>
<reference evidence="5 6" key="1">
    <citation type="submission" date="2019-05" db="EMBL/GenBank/DDBJ databases">
        <title>Culicoidintestinum kansasii gen. nov., sp. nov. from the gastrointestinal tract of the biting midge, Culicoides sonorensis.</title>
        <authorList>
            <person name="Neupane S."/>
            <person name="Ghosh A."/>
            <person name="Gunther S."/>
            <person name="Martin K."/>
            <person name="Zurek L."/>
        </authorList>
    </citation>
    <scope>NUCLEOTIDE SEQUENCE [LARGE SCALE GENOMIC DNA]</scope>
    <source>
        <strain evidence="5 6">CS-1</strain>
    </source>
</reference>
<comment type="similarity">
    <text evidence="3">Belongs to the Nudix hydrolase family.</text>
</comment>
<dbReference type="Gene3D" id="3.90.79.10">
    <property type="entry name" value="Nucleoside Triphosphate Pyrophosphohydrolase"/>
    <property type="match status" value="1"/>
</dbReference>
<name>A0A5R8Q9L3_9FIRM</name>
<dbReference type="AlphaFoldDB" id="A0A5R8Q9L3"/>
<dbReference type="PROSITE" id="PS51462">
    <property type="entry name" value="NUDIX"/>
    <property type="match status" value="1"/>
</dbReference>
<comment type="cofactor">
    <cofactor evidence="1">
        <name>Mg(2+)</name>
        <dbReference type="ChEBI" id="CHEBI:18420"/>
    </cofactor>
</comment>
<dbReference type="PANTHER" id="PTHR43046:SF14">
    <property type="entry name" value="MUTT_NUDIX FAMILY PROTEIN"/>
    <property type="match status" value="1"/>
</dbReference>
<dbReference type="InParanoid" id="A0A5R8Q9L3"/>
<keyword evidence="6" id="KW-1185">Reference proteome</keyword>
<dbReference type="PROSITE" id="PS00893">
    <property type="entry name" value="NUDIX_BOX"/>
    <property type="match status" value="1"/>
</dbReference>
<keyword evidence="2 3" id="KW-0378">Hydrolase</keyword>
<accession>A0A5R8Q9L3</accession>
<dbReference type="InterPro" id="IPR020084">
    <property type="entry name" value="NUDIX_hydrolase_CS"/>
</dbReference>
<protein>
    <submittedName>
        <fullName evidence="5">NUDIX domain-containing protein</fullName>
    </submittedName>
</protein>
<dbReference type="InterPro" id="IPR020476">
    <property type="entry name" value="Nudix_hydrolase"/>
</dbReference>
<dbReference type="SUPFAM" id="SSF55811">
    <property type="entry name" value="Nudix"/>
    <property type="match status" value="1"/>
</dbReference>
<dbReference type="EMBL" id="VBWP01000009">
    <property type="protein sequence ID" value="TLG72127.1"/>
    <property type="molecule type" value="Genomic_DNA"/>
</dbReference>
<evidence type="ECO:0000256" key="2">
    <source>
        <dbReference type="ARBA" id="ARBA00022801"/>
    </source>
</evidence>
<dbReference type="InterPro" id="IPR000086">
    <property type="entry name" value="NUDIX_hydrolase_dom"/>
</dbReference>
<dbReference type="Pfam" id="PF00293">
    <property type="entry name" value="NUDIX"/>
    <property type="match status" value="1"/>
</dbReference>
<proteinExistence type="inferred from homology"/>
<dbReference type="PANTHER" id="PTHR43046">
    <property type="entry name" value="GDP-MANNOSE MANNOSYL HYDROLASE"/>
    <property type="match status" value="1"/>
</dbReference>
<comment type="caution">
    <text evidence="5">The sequence shown here is derived from an EMBL/GenBank/DDBJ whole genome shotgun (WGS) entry which is preliminary data.</text>
</comment>
<dbReference type="RefSeq" id="WP_138191893.1">
    <property type="nucleotide sequence ID" value="NZ_VBWP01000009.1"/>
</dbReference>
<evidence type="ECO:0000259" key="4">
    <source>
        <dbReference type="PROSITE" id="PS51462"/>
    </source>
</evidence>
<dbReference type="InterPro" id="IPR015797">
    <property type="entry name" value="NUDIX_hydrolase-like_dom_sf"/>
</dbReference>
<evidence type="ECO:0000313" key="5">
    <source>
        <dbReference type="EMBL" id="TLG72127.1"/>
    </source>
</evidence>
<dbReference type="Proteomes" id="UP000306912">
    <property type="component" value="Unassembled WGS sequence"/>
</dbReference>
<organism evidence="5 6">
    <name type="scientific">Culicoidibacter larvae</name>
    <dbReference type="NCBI Taxonomy" id="2579976"/>
    <lineage>
        <taxon>Bacteria</taxon>
        <taxon>Bacillati</taxon>
        <taxon>Bacillota</taxon>
        <taxon>Culicoidibacteria</taxon>
        <taxon>Culicoidibacterales</taxon>
        <taxon>Culicoidibacteraceae</taxon>
        <taxon>Culicoidibacter</taxon>
    </lineage>
</organism>
<evidence type="ECO:0000256" key="3">
    <source>
        <dbReference type="RuleBase" id="RU003476"/>
    </source>
</evidence>
<dbReference type="OrthoDB" id="9131041at2"/>
<evidence type="ECO:0000313" key="6">
    <source>
        <dbReference type="Proteomes" id="UP000306912"/>
    </source>
</evidence>
<evidence type="ECO:0000256" key="1">
    <source>
        <dbReference type="ARBA" id="ARBA00001946"/>
    </source>
</evidence>
<sequence>MVKFYPWDAIADEEITFAVIVARYQNQYVMVQHKKRDTWEIPGGHREPGETVNKCASRELVEETGAISFDLYQHCIYSVVHSYGTADENESFGGLYYAQITELGELPDLEIGTVRFFDALPENLTYPHIQSYIFEEINKQFIAGKVF</sequence>
<dbReference type="GO" id="GO:0016787">
    <property type="term" value="F:hydrolase activity"/>
    <property type="evidence" value="ECO:0007669"/>
    <property type="project" value="UniProtKB-KW"/>
</dbReference>
<gene>
    <name evidence="5" type="ORF">FEZ08_09870</name>
</gene>
<dbReference type="PRINTS" id="PR00502">
    <property type="entry name" value="NUDIXFAMILY"/>
</dbReference>
<feature type="domain" description="Nudix hydrolase" evidence="4">
    <location>
        <begin position="12"/>
        <end position="147"/>
    </location>
</feature>